<dbReference type="InterPro" id="IPR029000">
    <property type="entry name" value="Cyclophilin-like_dom_sf"/>
</dbReference>
<reference evidence="3 5" key="2">
    <citation type="journal article" date="2014" name="Int. J. Syst. Evol. Microbiol.">
        <title>Complete genome sequence of Corynebacterium casei LMG S-19264T (=DSM 44701T), isolated from a smear-ripened cheese.</title>
        <authorList>
            <consortium name="US DOE Joint Genome Institute (JGI-PGF)"/>
            <person name="Walter F."/>
            <person name="Albersmeier A."/>
            <person name="Kalinowski J."/>
            <person name="Ruckert C."/>
        </authorList>
    </citation>
    <scope>NUCLEOTIDE SEQUENCE [LARGE SCALE GENOMIC DNA]</scope>
    <source>
        <strain evidence="3 5">NBRC 114545</strain>
    </source>
</reference>
<evidence type="ECO:0000313" key="2">
    <source>
        <dbReference type="EMBL" id="AYW48298.1"/>
    </source>
</evidence>
<evidence type="ECO:0000313" key="4">
    <source>
        <dbReference type="Proteomes" id="UP000268310"/>
    </source>
</evidence>
<dbReference type="Proteomes" id="UP000268310">
    <property type="component" value="Chromosome"/>
</dbReference>
<dbReference type="KEGG" id="too:C7K38_07955"/>
<dbReference type="EMBL" id="BSUW01000001">
    <property type="protein sequence ID" value="GMA72008.1"/>
    <property type="molecule type" value="Genomic_DNA"/>
</dbReference>
<gene>
    <name evidence="2" type="ORF">C7K38_07955</name>
    <name evidence="3" type="ORF">GCM10025885_10570</name>
</gene>
<organism evidence="3 5">
    <name type="scientific">Tetragenococcus osmophilus</name>
    <dbReference type="NCBI Taxonomy" id="526944"/>
    <lineage>
        <taxon>Bacteria</taxon>
        <taxon>Bacillati</taxon>
        <taxon>Bacillota</taxon>
        <taxon>Bacilli</taxon>
        <taxon>Lactobacillales</taxon>
        <taxon>Enterococcaceae</taxon>
        <taxon>Tetragenococcus</taxon>
    </lineage>
</organism>
<proteinExistence type="predicted"/>
<feature type="domain" description="Cyclophilin-like" evidence="1">
    <location>
        <begin position="6"/>
        <end position="114"/>
    </location>
</feature>
<dbReference type="Pfam" id="PF18050">
    <property type="entry name" value="Cyclophil_like2"/>
    <property type="match status" value="1"/>
</dbReference>
<dbReference type="Gene3D" id="2.40.100.20">
    <property type="match status" value="1"/>
</dbReference>
<keyword evidence="4" id="KW-1185">Reference proteome</keyword>
<dbReference type="RefSeq" id="WP_123936075.1">
    <property type="nucleotide sequence ID" value="NZ_BSUW01000001.1"/>
</dbReference>
<reference evidence="3" key="4">
    <citation type="submission" date="2023-02" db="EMBL/GenBank/DDBJ databases">
        <authorList>
            <person name="Sun Q."/>
            <person name="Mori K."/>
        </authorList>
    </citation>
    <scope>NUCLEOTIDE SEQUENCE</scope>
    <source>
        <strain evidence="3">NBRC 114545</strain>
    </source>
</reference>
<reference evidence="2" key="3">
    <citation type="submission" date="2018-03" db="EMBL/GenBank/DDBJ databases">
        <authorList>
            <person name="Jeon C.O."/>
        </authorList>
    </citation>
    <scope>NUCLEOTIDE SEQUENCE</scope>
    <source>
        <strain evidence="2">JCM 31126</strain>
    </source>
</reference>
<name>A0AA38CVC1_9ENTE</name>
<evidence type="ECO:0000259" key="1">
    <source>
        <dbReference type="Pfam" id="PF18050"/>
    </source>
</evidence>
<reference evidence="2 4" key="1">
    <citation type="journal article" date="2012" name="Int. J. Syst. Evol. Microbiol.">
        <title>Characterization of Tetragenococcus strains from sugar thick juice reveals a novel species, Tetragenococcus osmophilus sp. nov., and divides Tetragenococcus halophilus into two subspecies, T. halophilus subsp. halophilus subsp. nov. and T. halophilus subsp. flandriensis subsp. nov.</title>
        <authorList>
            <person name="Juste A."/>
            <person name="Van Trappen S."/>
            <person name="Verreth C."/>
            <person name="Cleenwerck I."/>
            <person name="De Vos P."/>
            <person name="Lievens B."/>
            <person name="Willems K.A."/>
        </authorList>
    </citation>
    <scope>NUCLEOTIDE SEQUENCE [LARGE SCALE GENOMIC DNA]</scope>
    <source>
        <strain evidence="2 4">JCM 31126</strain>
    </source>
</reference>
<evidence type="ECO:0000313" key="3">
    <source>
        <dbReference type="EMBL" id="GMA72008.1"/>
    </source>
</evidence>
<evidence type="ECO:0000313" key="5">
    <source>
        <dbReference type="Proteomes" id="UP001157039"/>
    </source>
</evidence>
<dbReference type="Proteomes" id="UP001157039">
    <property type="component" value="Unassembled WGS sequence"/>
</dbReference>
<dbReference type="SUPFAM" id="SSF50891">
    <property type="entry name" value="Cyclophilin-like"/>
    <property type="match status" value="1"/>
</dbReference>
<dbReference type="EMBL" id="CP027783">
    <property type="protein sequence ID" value="AYW48298.1"/>
    <property type="molecule type" value="Genomic_DNA"/>
</dbReference>
<dbReference type="AlphaFoldDB" id="A0AA38CVC1"/>
<dbReference type="InterPro" id="IPR041183">
    <property type="entry name" value="Cyclophilin-like"/>
</dbReference>
<protein>
    <recommendedName>
        <fullName evidence="1">Cyclophilin-like domain-containing protein</fullName>
    </recommendedName>
</protein>
<sequence>MDKILLTVNNTTFSASLLDNALADKFMEQLPLTMDMSELNASEKFYSFSESFPVQGERVGKIEKGDLMFFGSDTFVLFYKSFSTPYSYTRLGTLDQPENLQKAVGRKGVTVRIEEAKS</sequence>
<accession>A0AA38CVC1</accession>